<dbReference type="Pfam" id="PF01432">
    <property type="entry name" value="Peptidase_M3"/>
    <property type="match status" value="1"/>
</dbReference>
<evidence type="ECO:0000256" key="1">
    <source>
        <dbReference type="ARBA" id="ARBA00022670"/>
    </source>
</evidence>
<sequence>MTPKKENNQQIPAWDLSDLYTGLDDPHIEADINNTYERAKAFEKAYRNKINTDSLTSPFLQKVMKELEIISEQSAKLSTYAYLLYASDTSNPAYGAFHEKIKEKNTDIRKHILFFELEWVQVSDADAEALLQEEALSRYKHSLENERIFKPHKLSEPEEKIMDEKNNVGPLAFQRLFDEIINNIVFRMEVDGEKKELSESELLKFLYDESRDIRKAAARSLTEGLVANGKTITFIFNTLLKNSAVEDSIRSYPSVMAAQNLSNEIDQSTVDAFLNAVEAGYDISHDYYRLKKKVLKVKELYDYDRYAPIVLEEEVSFPEAQDMALQAYGAFSPRVSSIVEKFFAHKWIDAKMQPGKRGGAFSHGAVPSVHPYILMNYAGTLRDVSTLVHELGHGVHQYLSRKQGMFHSNTPLTTAETASVFGEILLFDYLKKRESDPRKRLALIMGKCEEMYATVFRQVIFTRFEEAIHTERREKGELEQKRYDEIWMEQNKKMFGDTLTLTDDYAHWWLYIPHFVHVPFYCYAYAFGQLLVLALYQKYLEDGKSFVPGYIDLLSAGGSDAPHVLLHKHVGVDITDPAFWQKGMNILRDMLAEAVDIEASLDKNK</sequence>
<evidence type="ECO:0000313" key="9">
    <source>
        <dbReference type="EMBL" id="PIR69395.1"/>
    </source>
</evidence>
<dbReference type="GO" id="GO:0004222">
    <property type="term" value="F:metalloendopeptidase activity"/>
    <property type="evidence" value="ECO:0007669"/>
    <property type="project" value="InterPro"/>
</dbReference>
<gene>
    <name evidence="9" type="ORF">COU47_03430</name>
</gene>
<dbReference type="PANTHER" id="PTHR11804">
    <property type="entry name" value="PROTEASE M3 THIMET OLIGOPEPTIDASE-RELATED"/>
    <property type="match status" value="1"/>
</dbReference>
<dbReference type="InterPro" id="IPR045090">
    <property type="entry name" value="Pept_M3A_M3B"/>
</dbReference>
<dbReference type="Pfam" id="PF08439">
    <property type="entry name" value="Peptidase_M3_N"/>
    <property type="match status" value="1"/>
</dbReference>
<evidence type="ECO:0000256" key="6">
    <source>
        <dbReference type="RuleBase" id="RU003435"/>
    </source>
</evidence>
<protein>
    <submittedName>
        <fullName evidence="9">Oligoendopeptidase</fullName>
    </submittedName>
</protein>
<feature type="domain" description="Peptidase M3A/M3B catalytic" evidence="7">
    <location>
        <begin position="206"/>
        <end position="585"/>
    </location>
</feature>
<dbReference type="NCBIfam" id="TIGR02290">
    <property type="entry name" value="M3_fam_3"/>
    <property type="match status" value="1"/>
</dbReference>
<dbReference type="InterPro" id="IPR011977">
    <property type="entry name" value="Pept_M3B_clade3"/>
</dbReference>
<dbReference type="GO" id="GO:0006518">
    <property type="term" value="P:peptide metabolic process"/>
    <property type="evidence" value="ECO:0007669"/>
    <property type="project" value="TreeGrafter"/>
</dbReference>
<dbReference type="GO" id="GO:0046872">
    <property type="term" value="F:metal ion binding"/>
    <property type="evidence" value="ECO:0007669"/>
    <property type="project" value="UniProtKB-UniRule"/>
</dbReference>
<dbReference type="Gene3D" id="1.10.1370.20">
    <property type="entry name" value="Oligoendopeptidase f, C-terminal domain"/>
    <property type="match status" value="1"/>
</dbReference>
<evidence type="ECO:0000313" key="10">
    <source>
        <dbReference type="Proteomes" id="UP000231503"/>
    </source>
</evidence>
<dbReference type="SUPFAM" id="SSF55486">
    <property type="entry name" value="Metalloproteases ('zincins'), catalytic domain"/>
    <property type="match status" value="1"/>
</dbReference>
<evidence type="ECO:0000256" key="3">
    <source>
        <dbReference type="ARBA" id="ARBA00022801"/>
    </source>
</evidence>
<dbReference type="PANTHER" id="PTHR11804:SF5">
    <property type="entry name" value="OLIGOENDOPEPTIDASE F"/>
    <property type="match status" value="1"/>
</dbReference>
<dbReference type="InterPro" id="IPR013647">
    <property type="entry name" value="OligopepF_N_dom"/>
</dbReference>
<evidence type="ECO:0000256" key="4">
    <source>
        <dbReference type="ARBA" id="ARBA00022833"/>
    </source>
</evidence>
<keyword evidence="4 6" id="KW-0862">Zinc</keyword>
<dbReference type="Gene3D" id="1.20.140.70">
    <property type="entry name" value="Oligopeptidase f, N-terminal domain"/>
    <property type="match status" value="1"/>
</dbReference>
<reference evidence="10" key="1">
    <citation type="submission" date="2017-09" db="EMBL/GenBank/DDBJ databases">
        <title>Depth-based differentiation of microbial function through sediment-hosted aquifers and enrichment of novel symbionts in the deep terrestrial subsurface.</title>
        <authorList>
            <person name="Probst A.J."/>
            <person name="Ladd B."/>
            <person name="Jarett J.K."/>
            <person name="Geller-Mcgrath D.E."/>
            <person name="Sieber C.M.K."/>
            <person name="Emerson J.B."/>
            <person name="Anantharaman K."/>
            <person name="Thomas B.C."/>
            <person name="Malmstrom R."/>
            <person name="Stieglmeier M."/>
            <person name="Klingl A."/>
            <person name="Woyke T."/>
            <person name="Ryan C.M."/>
            <person name="Banfield J.F."/>
        </authorList>
    </citation>
    <scope>NUCLEOTIDE SEQUENCE [LARGE SCALE GENOMIC DNA]</scope>
</reference>
<dbReference type="InterPro" id="IPR001567">
    <property type="entry name" value="Pept_M3A_M3B_dom"/>
</dbReference>
<keyword evidence="1 6" id="KW-0645">Protease</keyword>
<evidence type="ECO:0000256" key="2">
    <source>
        <dbReference type="ARBA" id="ARBA00022723"/>
    </source>
</evidence>
<comment type="cofactor">
    <cofactor evidence="6">
        <name>Zn(2+)</name>
        <dbReference type="ChEBI" id="CHEBI:29105"/>
    </cofactor>
    <text evidence="6">Binds 1 zinc ion.</text>
</comment>
<organism evidence="9 10">
    <name type="scientific">Candidatus Niyogibacteria bacterium CG10_big_fil_rev_8_21_14_0_10_46_36</name>
    <dbReference type="NCBI Taxonomy" id="1974726"/>
    <lineage>
        <taxon>Bacteria</taxon>
        <taxon>Candidatus Niyogiibacteriota</taxon>
    </lineage>
</organism>
<dbReference type="EMBL" id="PFCO01000008">
    <property type="protein sequence ID" value="PIR69395.1"/>
    <property type="molecule type" value="Genomic_DNA"/>
</dbReference>
<dbReference type="AlphaFoldDB" id="A0A2H0TF04"/>
<dbReference type="Proteomes" id="UP000231503">
    <property type="component" value="Unassembled WGS sequence"/>
</dbReference>
<dbReference type="InterPro" id="IPR042088">
    <property type="entry name" value="OligoPept_F_C"/>
</dbReference>
<proteinExistence type="inferred from homology"/>
<keyword evidence="5 6" id="KW-0482">Metalloprotease</keyword>
<evidence type="ECO:0000256" key="5">
    <source>
        <dbReference type="ARBA" id="ARBA00023049"/>
    </source>
</evidence>
<comment type="similarity">
    <text evidence="6">Belongs to the peptidase M3 family.</text>
</comment>
<evidence type="ECO:0000259" key="8">
    <source>
        <dbReference type="Pfam" id="PF08439"/>
    </source>
</evidence>
<name>A0A2H0TF04_9BACT</name>
<comment type="caution">
    <text evidence="9">The sequence shown here is derived from an EMBL/GenBank/DDBJ whole genome shotgun (WGS) entry which is preliminary data.</text>
</comment>
<dbReference type="GO" id="GO:0006508">
    <property type="term" value="P:proteolysis"/>
    <property type="evidence" value="ECO:0007669"/>
    <property type="project" value="UniProtKB-KW"/>
</dbReference>
<accession>A0A2H0TF04</accession>
<keyword evidence="2 6" id="KW-0479">Metal-binding</keyword>
<dbReference type="CDD" id="cd09610">
    <property type="entry name" value="M3B_PepF"/>
    <property type="match status" value="1"/>
</dbReference>
<keyword evidence="3 6" id="KW-0378">Hydrolase</keyword>
<evidence type="ECO:0000259" key="7">
    <source>
        <dbReference type="Pfam" id="PF01432"/>
    </source>
</evidence>
<feature type="domain" description="Oligopeptidase F N-terminal" evidence="8">
    <location>
        <begin position="118"/>
        <end position="186"/>
    </location>
</feature>